<dbReference type="InterPro" id="IPR051821">
    <property type="entry name" value="Asp/Asn_beta-hydroxylase"/>
</dbReference>
<dbReference type="Gene3D" id="2.60.120.330">
    <property type="entry name" value="B-lactam Antibiotic, Isopenicillin N Synthase, Chain"/>
    <property type="match status" value="1"/>
</dbReference>
<evidence type="ECO:0000313" key="5">
    <source>
        <dbReference type="EMBL" id="MBE9211256.1"/>
    </source>
</evidence>
<evidence type="ECO:0000256" key="2">
    <source>
        <dbReference type="ARBA" id="ARBA00022964"/>
    </source>
</evidence>
<protein>
    <submittedName>
        <fullName evidence="5">Aspartyl/asparaginyl beta-hydroxylase domain-containing protein</fullName>
    </submittedName>
</protein>
<dbReference type="AlphaFoldDB" id="A0A8J7FBL5"/>
<dbReference type="InterPro" id="IPR007803">
    <property type="entry name" value="Asp/Arg/Pro-Hydrxlase"/>
</dbReference>
<sequence length="251" mass="29336">MQNLSQIIVKQLEKLLTKDGWLETLVANNSKVGNSVFFDVEQFPWAKDLETNWMVIRKELEQVLERVDELPNFQDISKRQYRIANDNLWKTYFLYAFGFKATKNCERCPQTTKLIEQIPGMKVAFFSILAPGKHIPKHRGKLKTLIRYHLGLIVPEPKEKCQIQIADEIRYWEEGKSLIFDDTFYHEVWNDTDGYRVVLFLDIARPLKFPLSVVSSLANKLITASPIVQEAKANHKSWENNFEKDDKGSRE</sequence>
<dbReference type="Proteomes" id="UP000620559">
    <property type="component" value="Unassembled WGS sequence"/>
</dbReference>
<keyword evidence="6" id="KW-1185">Reference proteome</keyword>
<evidence type="ECO:0000256" key="1">
    <source>
        <dbReference type="ARBA" id="ARBA00007730"/>
    </source>
</evidence>
<evidence type="ECO:0000313" key="6">
    <source>
        <dbReference type="Proteomes" id="UP000620559"/>
    </source>
</evidence>
<comment type="caution">
    <text evidence="5">The sequence shown here is derived from an EMBL/GenBank/DDBJ whole genome shotgun (WGS) entry which is preliminary data.</text>
</comment>
<organism evidence="5 6">
    <name type="scientific">Plectonema cf. radiosum LEGE 06105</name>
    <dbReference type="NCBI Taxonomy" id="945769"/>
    <lineage>
        <taxon>Bacteria</taxon>
        <taxon>Bacillati</taxon>
        <taxon>Cyanobacteriota</taxon>
        <taxon>Cyanophyceae</taxon>
        <taxon>Oscillatoriophycideae</taxon>
        <taxon>Oscillatoriales</taxon>
        <taxon>Microcoleaceae</taxon>
        <taxon>Plectonema</taxon>
    </lineage>
</organism>
<dbReference type="SUPFAM" id="SSF51197">
    <property type="entry name" value="Clavaminate synthase-like"/>
    <property type="match status" value="1"/>
</dbReference>
<dbReference type="RefSeq" id="WP_193915834.1">
    <property type="nucleotide sequence ID" value="NZ_JADEWL010000002.1"/>
</dbReference>
<dbReference type="PANTHER" id="PTHR46332">
    <property type="entry name" value="ASPARTATE BETA-HYDROXYLASE DOMAIN-CONTAINING PROTEIN 2"/>
    <property type="match status" value="1"/>
</dbReference>
<evidence type="ECO:0000256" key="3">
    <source>
        <dbReference type="ARBA" id="ARBA00023002"/>
    </source>
</evidence>
<accession>A0A8J7FBL5</accession>
<dbReference type="PANTHER" id="PTHR46332:SF5">
    <property type="entry name" value="ASPARTATE BETA-HYDROXYLASE DOMAIN CONTAINING 2"/>
    <property type="match status" value="1"/>
</dbReference>
<evidence type="ECO:0000259" key="4">
    <source>
        <dbReference type="Pfam" id="PF05118"/>
    </source>
</evidence>
<dbReference type="GO" id="GO:0016020">
    <property type="term" value="C:membrane"/>
    <property type="evidence" value="ECO:0007669"/>
    <property type="project" value="TreeGrafter"/>
</dbReference>
<keyword evidence="2" id="KW-0223">Dioxygenase</keyword>
<name>A0A8J7FBL5_9CYAN</name>
<dbReference type="GO" id="GO:0051213">
    <property type="term" value="F:dioxygenase activity"/>
    <property type="evidence" value="ECO:0007669"/>
    <property type="project" value="UniProtKB-KW"/>
</dbReference>
<proteinExistence type="inferred from homology"/>
<gene>
    <name evidence="5" type="ORF">IQ247_00730</name>
</gene>
<feature type="domain" description="Aspartyl/asparaginy/proline hydroxylase" evidence="4">
    <location>
        <begin position="50"/>
        <end position="206"/>
    </location>
</feature>
<reference evidence="5" key="1">
    <citation type="submission" date="2020-10" db="EMBL/GenBank/DDBJ databases">
        <authorList>
            <person name="Castelo-Branco R."/>
            <person name="Eusebio N."/>
            <person name="Adriana R."/>
            <person name="Vieira A."/>
            <person name="Brugerolle De Fraissinette N."/>
            <person name="Rezende De Castro R."/>
            <person name="Schneider M.P."/>
            <person name="Vasconcelos V."/>
            <person name="Leao P.N."/>
        </authorList>
    </citation>
    <scope>NUCLEOTIDE SEQUENCE</scope>
    <source>
        <strain evidence="5">LEGE 06105</strain>
    </source>
</reference>
<dbReference type="Pfam" id="PF05118">
    <property type="entry name" value="Asp_Arg_Hydrox"/>
    <property type="match status" value="1"/>
</dbReference>
<keyword evidence="3" id="KW-0560">Oxidoreductase</keyword>
<dbReference type="InterPro" id="IPR027443">
    <property type="entry name" value="IPNS-like_sf"/>
</dbReference>
<comment type="similarity">
    <text evidence="1">Belongs to the aspartyl/asparaginyl beta-hydroxylase family.</text>
</comment>
<dbReference type="EMBL" id="JADEWL010000002">
    <property type="protein sequence ID" value="MBE9211256.1"/>
    <property type="molecule type" value="Genomic_DNA"/>
</dbReference>